<dbReference type="PANTHER" id="PTHR30417">
    <property type="entry name" value="N-ACETYLMURAMOYL-L-ALANINE AMIDASE AMID"/>
    <property type="match status" value="1"/>
</dbReference>
<dbReference type="OrthoDB" id="9794842at2"/>
<dbReference type="InterPro" id="IPR051206">
    <property type="entry name" value="NAMLAA_amidase_2"/>
</dbReference>
<evidence type="ECO:0000256" key="2">
    <source>
        <dbReference type="ARBA" id="ARBA00007553"/>
    </source>
</evidence>
<dbReference type="InterPro" id="IPR002477">
    <property type="entry name" value="Peptidoglycan-bd-like"/>
</dbReference>
<feature type="chain" id="PRO_5010525074" description="N-acetylmuramoyl-L-alanine amidase" evidence="6">
    <location>
        <begin position="17"/>
        <end position="295"/>
    </location>
</feature>
<dbReference type="GO" id="GO:0009253">
    <property type="term" value="P:peptidoglycan catabolic process"/>
    <property type="evidence" value="ECO:0007669"/>
    <property type="project" value="InterPro"/>
</dbReference>
<organism evidence="8 9">
    <name type="scientific">Halopseudomonas pachastrellae</name>
    <dbReference type="NCBI Taxonomy" id="254161"/>
    <lineage>
        <taxon>Bacteria</taxon>
        <taxon>Pseudomonadati</taxon>
        <taxon>Pseudomonadota</taxon>
        <taxon>Gammaproteobacteria</taxon>
        <taxon>Pseudomonadales</taxon>
        <taxon>Pseudomonadaceae</taxon>
        <taxon>Halopseudomonas</taxon>
    </lineage>
</organism>
<evidence type="ECO:0000259" key="7">
    <source>
        <dbReference type="SMART" id="SM00644"/>
    </source>
</evidence>
<dbReference type="EC" id="3.5.1.28" evidence="3"/>
<gene>
    <name evidence="8" type="ORF">BXT89_05905</name>
</gene>
<evidence type="ECO:0000313" key="9">
    <source>
        <dbReference type="Proteomes" id="UP000242847"/>
    </source>
</evidence>
<protein>
    <recommendedName>
        <fullName evidence="3">N-acetylmuramoyl-L-alanine amidase</fullName>
        <ecNumber evidence="3">3.5.1.28</ecNumber>
    </recommendedName>
</protein>
<dbReference type="Proteomes" id="UP000242847">
    <property type="component" value="Unassembled WGS sequence"/>
</dbReference>
<dbReference type="InterPro" id="IPR002502">
    <property type="entry name" value="Amidase_domain"/>
</dbReference>
<feature type="signal peptide" evidence="6">
    <location>
        <begin position="1"/>
        <end position="16"/>
    </location>
</feature>
<dbReference type="InterPro" id="IPR036505">
    <property type="entry name" value="Amidase/PGRP_sf"/>
</dbReference>
<dbReference type="FunFam" id="3.40.80.10:FF:000003">
    <property type="entry name" value="N-acetylmuramoyl-L-alanine amidase"/>
    <property type="match status" value="1"/>
</dbReference>
<dbReference type="Pfam" id="PF01471">
    <property type="entry name" value="PG_binding_1"/>
    <property type="match status" value="1"/>
</dbReference>
<dbReference type="STRING" id="254161.SAMN05216256_11140"/>
<evidence type="ECO:0000313" key="8">
    <source>
        <dbReference type="EMBL" id="ONM44857.1"/>
    </source>
</evidence>
<dbReference type="Pfam" id="PF01510">
    <property type="entry name" value="Amidase_2"/>
    <property type="match status" value="1"/>
</dbReference>
<dbReference type="GO" id="GO:0071555">
    <property type="term" value="P:cell wall organization"/>
    <property type="evidence" value="ECO:0007669"/>
    <property type="project" value="UniProtKB-KW"/>
</dbReference>
<evidence type="ECO:0000256" key="6">
    <source>
        <dbReference type="SAM" id="SignalP"/>
    </source>
</evidence>
<dbReference type="PANTHER" id="PTHR30417:SF1">
    <property type="entry name" value="N-ACETYLMURAMOYL-L-ALANINE AMIDASE AMID"/>
    <property type="match status" value="1"/>
</dbReference>
<comment type="caution">
    <text evidence="8">The sequence shown here is derived from an EMBL/GenBank/DDBJ whole genome shotgun (WGS) entry which is preliminary data.</text>
</comment>
<dbReference type="GO" id="GO:0008745">
    <property type="term" value="F:N-acetylmuramoyl-L-alanine amidase activity"/>
    <property type="evidence" value="ECO:0007669"/>
    <property type="project" value="UniProtKB-EC"/>
</dbReference>
<dbReference type="Gene3D" id="3.40.80.10">
    <property type="entry name" value="Peptidoglycan recognition protein-like"/>
    <property type="match status" value="1"/>
</dbReference>
<dbReference type="InterPro" id="IPR036366">
    <property type="entry name" value="PGBDSf"/>
</dbReference>
<name>A0A1S8DKF5_9GAMM</name>
<evidence type="ECO:0000256" key="4">
    <source>
        <dbReference type="ARBA" id="ARBA00022801"/>
    </source>
</evidence>
<proteinExistence type="inferred from homology"/>
<accession>A0A1S8DKF5</accession>
<reference evidence="8 9" key="1">
    <citation type="submission" date="2017-01" db="EMBL/GenBank/DDBJ databases">
        <title>Draft genome sequence of Pseudomonas pachastrellae type strain CCUG 46540T from a deep sea.</title>
        <authorList>
            <person name="Gomila M."/>
            <person name="Mulet M."/>
            <person name="Lalucat J."/>
            <person name="Garcia-Valdes E."/>
        </authorList>
    </citation>
    <scope>NUCLEOTIDE SEQUENCE [LARGE SCALE GENOMIC DNA]</scope>
    <source>
        <strain evidence="8 9">CCUG 46540</strain>
    </source>
</reference>
<evidence type="ECO:0000256" key="3">
    <source>
        <dbReference type="ARBA" id="ARBA00011901"/>
    </source>
</evidence>
<evidence type="ECO:0000256" key="5">
    <source>
        <dbReference type="ARBA" id="ARBA00023316"/>
    </source>
</evidence>
<keyword evidence="9" id="KW-1185">Reference proteome</keyword>
<dbReference type="RefSeq" id="WP_083725680.1">
    <property type="nucleotide sequence ID" value="NZ_FOUD01000011.1"/>
</dbReference>
<dbReference type="CDD" id="cd06583">
    <property type="entry name" value="PGRP"/>
    <property type="match status" value="1"/>
</dbReference>
<comment type="catalytic activity">
    <reaction evidence="1">
        <text>Hydrolyzes the link between N-acetylmuramoyl residues and L-amino acid residues in certain cell-wall glycopeptides.</text>
        <dbReference type="EC" id="3.5.1.28"/>
    </reaction>
</comment>
<keyword evidence="5" id="KW-0961">Cell wall biogenesis/degradation</keyword>
<keyword evidence="6" id="KW-0732">Signal</keyword>
<dbReference type="SUPFAM" id="SSF47090">
    <property type="entry name" value="PGBD-like"/>
    <property type="match status" value="1"/>
</dbReference>
<dbReference type="PROSITE" id="PS51257">
    <property type="entry name" value="PROKAR_LIPOPROTEIN"/>
    <property type="match status" value="1"/>
</dbReference>
<dbReference type="EMBL" id="MUBC01000009">
    <property type="protein sequence ID" value="ONM44857.1"/>
    <property type="molecule type" value="Genomic_DNA"/>
</dbReference>
<evidence type="ECO:0000256" key="1">
    <source>
        <dbReference type="ARBA" id="ARBA00001561"/>
    </source>
</evidence>
<comment type="similarity">
    <text evidence="2">Belongs to the N-acetylmuramoyl-L-alanine amidase 2 family.</text>
</comment>
<sequence length="295" mass="33154">MSLLFRLIRLPTLLTAALLTGCSTGPNIDTRYQAKSQDSRVQYVVLHYTSSGFERSLFTLTQRDVSSHYLISDGEPVIYQLVDENRRAWHAGDSSWQGRTWLNASSIGIELVQPGYTDTATCRQWHPWEEAQIDALIDLLKDIQQRHQLPPEAFIGHSDVAPQRKVDPGPLFPWAQLEAAGLATRVDPQRTDVMRHWLMGRTPSVAWFQQGLQRWGYEVPTHGKLDDATRNVIAAFQMRFRQARFDGLPDSETAALLAALVPEQGSALLNDPAPQWYQADQAQLSPRLPPCAAAD</sequence>
<dbReference type="InterPro" id="IPR036365">
    <property type="entry name" value="PGBD-like_sf"/>
</dbReference>
<dbReference type="GO" id="GO:0009254">
    <property type="term" value="P:peptidoglycan turnover"/>
    <property type="evidence" value="ECO:0007669"/>
    <property type="project" value="TreeGrafter"/>
</dbReference>
<dbReference type="Gene3D" id="1.10.101.10">
    <property type="entry name" value="PGBD-like superfamily/PGBD"/>
    <property type="match status" value="1"/>
</dbReference>
<dbReference type="GO" id="GO:0019867">
    <property type="term" value="C:outer membrane"/>
    <property type="evidence" value="ECO:0007669"/>
    <property type="project" value="TreeGrafter"/>
</dbReference>
<dbReference type="AlphaFoldDB" id="A0A1S8DKF5"/>
<dbReference type="SUPFAM" id="SSF55846">
    <property type="entry name" value="N-acetylmuramoyl-L-alanine amidase-like"/>
    <property type="match status" value="1"/>
</dbReference>
<feature type="domain" description="N-acetylmuramoyl-L-alanine amidase" evidence="7">
    <location>
        <begin position="29"/>
        <end position="169"/>
    </location>
</feature>
<keyword evidence="4" id="KW-0378">Hydrolase</keyword>
<dbReference type="SMART" id="SM00644">
    <property type="entry name" value="Ami_2"/>
    <property type="match status" value="1"/>
</dbReference>